<protein>
    <submittedName>
        <fullName evidence="1">Uncharacterized protein</fullName>
    </submittedName>
</protein>
<evidence type="ECO:0000313" key="1">
    <source>
        <dbReference type="EMBL" id="ATZ80402.1"/>
    </source>
</evidence>
<reference evidence="1" key="1">
    <citation type="journal article" date="2017" name="Elife">
        <title>The kinetoplastid-infecting Bodo saltans virus (BsV), a window into the most abundant giant viruses in the sea.</title>
        <authorList>
            <person name="Deeg C.M."/>
            <person name="Chow C.-E.T."/>
            <person name="Suttle C.A."/>
        </authorList>
    </citation>
    <scope>NUCLEOTIDE SEQUENCE</scope>
    <source>
        <strain evidence="1">NG1</strain>
    </source>
</reference>
<keyword evidence="2" id="KW-1185">Reference proteome</keyword>
<dbReference type="Proteomes" id="UP000240325">
    <property type="component" value="Segment"/>
</dbReference>
<accession>A0A2H4UTZ8</accession>
<dbReference type="EMBL" id="MF782455">
    <property type="protein sequence ID" value="ATZ80402.1"/>
    <property type="molecule type" value="Genomic_DNA"/>
</dbReference>
<sequence>MSTTSKIGTIFLQKNCEKMQDLCEKSFTRSFIVLPEDVKICDIIERGEKTQDMHFDGTLRREDKVVVPPSVTPFFKNPSSLQAQIASFIKLFLENPQKGVDAFDEVGAANHIAHIHDYGSAPCCCYCDVSVCVLGALGIDAFIKHCMHKSILITVPAIARFKINNPSVNIGKNLPSVVLDKCTQLVHPSWEYEIDERSKNKMEMYEGWNLIDFLANYLVLDMNRILRCFGKHVQQKRPLVERRVTEKKEEEDIKETTMMSRQLFILEIAQAIGLVQPETPDE</sequence>
<name>A0A2H4UTZ8_9VIRU</name>
<organism evidence="1">
    <name type="scientific">Bodo saltans virus</name>
    <dbReference type="NCBI Taxonomy" id="2024608"/>
    <lineage>
        <taxon>Viruses</taxon>
        <taxon>Varidnaviria</taxon>
        <taxon>Bamfordvirae</taxon>
        <taxon>Nucleocytoviricota</taxon>
        <taxon>Megaviricetes</taxon>
        <taxon>Imitervirales</taxon>
        <taxon>Mimiviridae</taxon>
        <taxon>Klosneuvirinae</taxon>
        <taxon>Theiavirus</taxon>
        <taxon>Theiavirus salishense</taxon>
    </lineage>
</organism>
<gene>
    <name evidence="1" type="ORF">BMW23_0347</name>
</gene>
<evidence type="ECO:0000313" key="2">
    <source>
        <dbReference type="Proteomes" id="UP000240325"/>
    </source>
</evidence>
<proteinExistence type="predicted"/>